<dbReference type="PANTHER" id="PTHR47331">
    <property type="entry name" value="PHD-TYPE DOMAIN-CONTAINING PROTEIN"/>
    <property type="match status" value="1"/>
</dbReference>
<dbReference type="Proteomes" id="UP001314205">
    <property type="component" value="Unassembled WGS sequence"/>
</dbReference>
<dbReference type="Pfam" id="PF18701">
    <property type="entry name" value="DUF5641"/>
    <property type="match status" value="1"/>
</dbReference>
<feature type="domain" description="DUF5641" evidence="1">
    <location>
        <begin position="218"/>
        <end position="272"/>
    </location>
</feature>
<evidence type="ECO:0000313" key="3">
    <source>
        <dbReference type="Proteomes" id="UP001314205"/>
    </source>
</evidence>
<gene>
    <name evidence="2" type="ORF">PARMNEM_LOCUS17162</name>
</gene>
<dbReference type="EMBL" id="CAVLGL010000097">
    <property type="protein sequence ID" value="CAK1598128.1"/>
    <property type="molecule type" value="Genomic_DNA"/>
</dbReference>
<proteinExistence type="predicted"/>
<reference evidence="2 3" key="1">
    <citation type="submission" date="2023-11" db="EMBL/GenBank/DDBJ databases">
        <authorList>
            <person name="Hedman E."/>
            <person name="Englund M."/>
            <person name="Stromberg M."/>
            <person name="Nyberg Akerstrom W."/>
            <person name="Nylinder S."/>
            <person name="Jareborg N."/>
            <person name="Kallberg Y."/>
            <person name="Kronander E."/>
        </authorList>
    </citation>
    <scope>NUCLEOTIDE SEQUENCE [LARGE SCALE GENOMIC DNA]</scope>
</reference>
<keyword evidence="3" id="KW-1185">Reference proteome</keyword>
<accession>A0AAV1LSR1</accession>
<organism evidence="2 3">
    <name type="scientific">Parnassius mnemosyne</name>
    <name type="common">clouded apollo</name>
    <dbReference type="NCBI Taxonomy" id="213953"/>
    <lineage>
        <taxon>Eukaryota</taxon>
        <taxon>Metazoa</taxon>
        <taxon>Ecdysozoa</taxon>
        <taxon>Arthropoda</taxon>
        <taxon>Hexapoda</taxon>
        <taxon>Insecta</taxon>
        <taxon>Pterygota</taxon>
        <taxon>Neoptera</taxon>
        <taxon>Endopterygota</taxon>
        <taxon>Lepidoptera</taxon>
        <taxon>Glossata</taxon>
        <taxon>Ditrysia</taxon>
        <taxon>Papilionoidea</taxon>
        <taxon>Papilionidae</taxon>
        <taxon>Parnassiinae</taxon>
        <taxon>Parnassini</taxon>
        <taxon>Parnassius</taxon>
        <taxon>Driopa</taxon>
    </lineage>
</organism>
<dbReference type="AlphaFoldDB" id="A0AAV1LSR1"/>
<sequence length="276" mass="31851">MADSLKTLLKKRSSIKSKLTIYNNYLNLIKSSSDISELVNEIQESTYGHTWSYVPSRDNPADLVSRGLKANVIKDTPMWWSGPSFLLRNENEWPKMPNTEEHDLPEVVTHFTCSDSDHHVLSNHSHSTIYSSIIHRLLEKYSSFPKIQRLFAYVQRFIHNLKNKNKLCGDLSVTELQDSYNAIIHYSQLEMFSEEFHLLKSKQKLPRNSRLISLTPFIDDHNLIRDKTTPPLLWSLGRVMTTYPGVDGVTRVAELKTKRGIIRRAVNCICPLPIED</sequence>
<dbReference type="PANTHER" id="PTHR47331:SF5">
    <property type="entry name" value="RIBONUCLEASE H"/>
    <property type="match status" value="1"/>
</dbReference>
<dbReference type="InterPro" id="IPR040676">
    <property type="entry name" value="DUF5641"/>
</dbReference>
<name>A0AAV1LSR1_9NEOP</name>
<comment type="caution">
    <text evidence="2">The sequence shown here is derived from an EMBL/GenBank/DDBJ whole genome shotgun (WGS) entry which is preliminary data.</text>
</comment>
<protein>
    <recommendedName>
        <fullName evidence="1">DUF5641 domain-containing protein</fullName>
    </recommendedName>
</protein>
<evidence type="ECO:0000313" key="2">
    <source>
        <dbReference type="EMBL" id="CAK1598128.1"/>
    </source>
</evidence>
<evidence type="ECO:0000259" key="1">
    <source>
        <dbReference type="Pfam" id="PF18701"/>
    </source>
</evidence>